<dbReference type="InterPro" id="IPR009057">
    <property type="entry name" value="Homeodomain-like_sf"/>
</dbReference>
<keyword evidence="1 2" id="KW-0238">DNA-binding</keyword>
<feature type="DNA-binding region" description="H-T-H motif" evidence="2">
    <location>
        <begin position="28"/>
        <end position="47"/>
    </location>
</feature>
<proteinExistence type="predicted"/>
<accession>A0A0P1P786</accession>
<dbReference type="InterPro" id="IPR036271">
    <property type="entry name" value="Tet_transcr_reg_TetR-rel_C_sf"/>
</dbReference>
<accession>A0A0P1M1B5</accession>
<dbReference type="GO" id="GO:0003677">
    <property type="term" value="F:DNA binding"/>
    <property type="evidence" value="ECO:0007669"/>
    <property type="project" value="UniProtKB-UniRule"/>
</dbReference>
<dbReference type="Gene3D" id="1.10.357.10">
    <property type="entry name" value="Tetracycline Repressor, domain 2"/>
    <property type="match status" value="1"/>
</dbReference>
<accession>A0A0P1LHM5</accession>
<evidence type="ECO:0000313" key="4">
    <source>
        <dbReference type="EMBL" id="CUS87476.1"/>
    </source>
</evidence>
<evidence type="ECO:0000256" key="1">
    <source>
        <dbReference type="ARBA" id="ARBA00023125"/>
    </source>
</evidence>
<feature type="domain" description="HTH tetR-type" evidence="3">
    <location>
        <begin position="5"/>
        <end position="65"/>
    </location>
</feature>
<protein>
    <submittedName>
        <fullName evidence="5">Transcriptional regulator, TetR family</fullName>
    </submittedName>
</protein>
<evidence type="ECO:0000256" key="2">
    <source>
        <dbReference type="PROSITE-ProRule" id="PRU00335"/>
    </source>
</evidence>
<dbReference type="PANTHER" id="PTHR30328">
    <property type="entry name" value="TRANSCRIPTIONAL REPRESSOR"/>
    <property type="match status" value="1"/>
</dbReference>
<accession>A0A0P1MKS1</accession>
<dbReference type="EMBL" id="FAOP01000008">
    <property type="protein sequence ID" value="CUU07962.1"/>
    <property type="molecule type" value="Genomic_DNA"/>
</dbReference>
<keyword evidence="7" id="KW-1185">Reference proteome</keyword>
<evidence type="ECO:0000259" key="3">
    <source>
        <dbReference type="PROSITE" id="PS50977"/>
    </source>
</evidence>
<evidence type="ECO:0000313" key="5">
    <source>
        <dbReference type="EMBL" id="CUU07962.1"/>
    </source>
</evidence>
<dbReference type="EMBL" id="CZVI01000013">
    <property type="protein sequence ID" value="CUS87476.1"/>
    <property type="molecule type" value="Genomic_DNA"/>
</dbReference>
<dbReference type="AlphaFoldDB" id="A0A0P1MKS1"/>
<name>A0A0P1MKS1_9BACT</name>
<dbReference type="PROSITE" id="PS50977">
    <property type="entry name" value="HTH_TETR_2"/>
    <property type="match status" value="1"/>
</dbReference>
<dbReference type="Gene3D" id="1.10.10.60">
    <property type="entry name" value="Homeodomain-like"/>
    <property type="match status" value="1"/>
</dbReference>
<accession>A0A0S4NA58</accession>
<dbReference type="Pfam" id="PF00440">
    <property type="entry name" value="TetR_N"/>
    <property type="match status" value="1"/>
</dbReference>
<accession>A0A0P1M7B2</accession>
<organism evidence="5 6">
    <name type="scientific">Candidatus Kryptonium thompsonii</name>
    <dbReference type="NCBI Taxonomy" id="1633631"/>
    <lineage>
        <taxon>Bacteria</taxon>
        <taxon>Pseudomonadati</taxon>
        <taxon>Candidatus Kryptoniota</taxon>
        <taxon>Candidatus Kryptonium</taxon>
    </lineage>
</organism>
<accession>A0A0P1MXA9</accession>
<gene>
    <name evidence="5" type="ORF">JGI4_01943</name>
    <name evidence="4" type="ORF">JGI8_01105</name>
</gene>
<dbReference type="PRINTS" id="PR00455">
    <property type="entry name" value="HTHTETR"/>
</dbReference>
<accession>A0A0P1MFU9</accession>
<dbReference type="Proteomes" id="UP000182011">
    <property type="component" value="Unassembled WGS sequence"/>
</dbReference>
<evidence type="ECO:0000313" key="6">
    <source>
        <dbReference type="Proteomes" id="UP000182011"/>
    </source>
</evidence>
<dbReference type="SUPFAM" id="SSF48498">
    <property type="entry name" value="Tetracyclin repressor-like, C-terminal domain"/>
    <property type="match status" value="1"/>
</dbReference>
<dbReference type="InterPro" id="IPR001647">
    <property type="entry name" value="HTH_TetR"/>
</dbReference>
<accession>A0A0P1MCP3</accession>
<reference evidence="4 7" key="1">
    <citation type="submission" date="2015-11" db="EMBL/GenBank/DDBJ databases">
        <authorList>
            <person name="Varghese N."/>
        </authorList>
    </citation>
    <scope>NUCLEOTIDE SEQUENCE [LARGE SCALE GENOMIC DNA]</scope>
    <source>
        <strain evidence="4 7">JGI-8</strain>
    </source>
</reference>
<dbReference type="PANTHER" id="PTHR30328:SF54">
    <property type="entry name" value="HTH-TYPE TRANSCRIPTIONAL REPRESSOR SCO4008"/>
    <property type="match status" value="1"/>
</dbReference>
<sequence length="192" mass="22675">MIDIEKTRNEIVEIAKDIFARFGFKKTTVEEIAKAARKTKSSLYYYFKNKEEIFQAVIEQEAEVLRERIKKAISQENTPQDKLRAYIITRMKALKQLANFYSAIKDEYLENYKFIEKFRGKYDEEEKNTISQILKEGIAKGIFKVKDVEITTTAILIALKGFEAWIFRGNTRWTEKDIDNLLEILFYGITRK</sequence>
<reference evidence="5 6" key="2">
    <citation type="submission" date="2015-11" db="EMBL/GenBank/DDBJ databases">
        <authorList>
            <person name="Zhang Y."/>
            <person name="Guo Z."/>
        </authorList>
    </citation>
    <scope>NUCLEOTIDE SEQUENCE [LARGE SCALE GENOMIC DNA]</scope>
    <source>
        <strain evidence="5">JGI-4</strain>
    </source>
</reference>
<dbReference type="STRING" id="1633631.GCA_001442925_01938"/>
<dbReference type="InterPro" id="IPR050109">
    <property type="entry name" value="HTH-type_TetR-like_transc_reg"/>
</dbReference>
<dbReference type="SUPFAM" id="SSF46689">
    <property type="entry name" value="Homeodomain-like"/>
    <property type="match status" value="1"/>
</dbReference>
<evidence type="ECO:0000313" key="7">
    <source>
        <dbReference type="Proteomes" id="UP000182200"/>
    </source>
</evidence>
<dbReference type="Proteomes" id="UP000182200">
    <property type="component" value="Unassembled WGS sequence"/>
</dbReference>
<dbReference type="RefSeq" id="WP_047133246.1">
    <property type="nucleotide sequence ID" value="NZ_CZVI01000013.1"/>
</dbReference>